<dbReference type="KEGG" id="chya:V22_08830"/>
<feature type="domain" description="PilZ" evidence="2">
    <location>
        <begin position="16"/>
        <end position="118"/>
    </location>
</feature>
<dbReference type="SUPFAM" id="SSF141371">
    <property type="entry name" value="PilZ domain-like"/>
    <property type="match status" value="1"/>
</dbReference>
<dbReference type="Pfam" id="PF07238">
    <property type="entry name" value="PilZ"/>
    <property type="match status" value="1"/>
</dbReference>
<organism evidence="3 4">
    <name type="scientific">Calycomorphotria hydatis</name>
    <dbReference type="NCBI Taxonomy" id="2528027"/>
    <lineage>
        <taxon>Bacteria</taxon>
        <taxon>Pseudomonadati</taxon>
        <taxon>Planctomycetota</taxon>
        <taxon>Planctomycetia</taxon>
        <taxon>Planctomycetales</taxon>
        <taxon>Planctomycetaceae</taxon>
        <taxon>Calycomorphotria</taxon>
    </lineage>
</organism>
<evidence type="ECO:0000313" key="4">
    <source>
        <dbReference type="Proteomes" id="UP000319976"/>
    </source>
</evidence>
<dbReference type="AlphaFoldDB" id="A0A517T5L2"/>
<dbReference type="Proteomes" id="UP000319976">
    <property type="component" value="Chromosome"/>
</dbReference>
<keyword evidence="4" id="KW-1185">Reference proteome</keyword>
<dbReference type="EMBL" id="CP036316">
    <property type="protein sequence ID" value="QDT63659.1"/>
    <property type="molecule type" value="Genomic_DNA"/>
</dbReference>
<evidence type="ECO:0000256" key="1">
    <source>
        <dbReference type="SAM" id="MobiDB-lite"/>
    </source>
</evidence>
<reference evidence="3 4" key="1">
    <citation type="submission" date="2019-02" db="EMBL/GenBank/DDBJ databases">
        <title>Deep-cultivation of Planctomycetes and their phenomic and genomic characterization uncovers novel biology.</title>
        <authorList>
            <person name="Wiegand S."/>
            <person name="Jogler M."/>
            <person name="Boedeker C."/>
            <person name="Pinto D."/>
            <person name="Vollmers J."/>
            <person name="Rivas-Marin E."/>
            <person name="Kohn T."/>
            <person name="Peeters S.H."/>
            <person name="Heuer A."/>
            <person name="Rast P."/>
            <person name="Oberbeckmann S."/>
            <person name="Bunk B."/>
            <person name="Jeske O."/>
            <person name="Meyerdierks A."/>
            <person name="Storesund J.E."/>
            <person name="Kallscheuer N."/>
            <person name="Luecker S."/>
            <person name="Lage O.M."/>
            <person name="Pohl T."/>
            <person name="Merkel B.J."/>
            <person name="Hornburger P."/>
            <person name="Mueller R.-W."/>
            <person name="Bruemmer F."/>
            <person name="Labrenz M."/>
            <person name="Spormann A.M."/>
            <person name="Op den Camp H."/>
            <person name="Overmann J."/>
            <person name="Amann R."/>
            <person name="Jetten M.S.M."/>
            <person name="Mascher T."/>
            <person name="Medema M.H."/>
            <person name="Devos D.P."/>
            <person name="Kaster A.-K."/>
            <person name="Ovreas L."/>
            <person name="Rohde M."/>
            <person name="Galperin M.Y."/>
            <person name="Jogler C."/>
        </authorList>
    </citation>
    <scope>NUCLEOTIDE SEQUENCE [LARGE SCALE GENOMIC DNA]</scope>
    <source>
        <strain evidence="3 4">V22</strain>
    </source>
</reference>
<sequence length="123" mass="13879">MPFGSQSMLDRRKNARDRREKNRQSFEDVQIRLLRGLACDAVPLSGDLIDASRTGVRLRLDEYVEEGEPILVEVHQQETVLTFSAKVLWTRETNDSLQAGCALKAPLTAKQAGELRKLAEKLN</sequence>
<accession>A0A517T5L2</accession>
<evidence type="ECO:0000313" key="3">
    <source>
        <dbReference type="EMBL" id="QDT63659.1"/>
    </source>
</evidence>
<feature type="compositionally biased region" description="Basic and acidic residues" evidence="1">
    <location>
        <begin position="9"/>
        <end position="25"/>
    </location>
</feature>
<proteinExistence type="predicted"/>
<protein>
    <submittedName>
        <fullName evidence="3">PilZ domain protein</fullName>
    </submittedName>
</protein>
<evidence type="ECO:0000259" key="2">
    <source>
        <dbReference type="Pfam" id="PF07238"/>
    </source>
</evidence>
<dbReference type="RefSeq" id="WP_197439932.1">
    <property type="nucleotide sequence ID" value="NZ_CP036316.1"/>
</dbReference>
<gene>
    <name evidence="3" type="ORF">V22_08830</name>
</gene>
<dbReference type="GO" id="GO:0035438">
    <property type="term" value="F:cyclic-di-GMP binding"/>
    <property type="evidence" value="ECO:0007669"/>
    <property type="project" value="InterPro"/>
</dbReference>
<dbReference type="InterPro" id="IPR009875">
    <property type="entry name" value="PilZ_domain"/>
</dbReference>
<feature type="region of interest" description="Disordered" evidence="1">
    <location>
        <begin position="1"/>
        <end position="25"/>
    </location>
</feature>
<name>A0A517T5L2_9PLAN</name>